<dbReference type="GO" id="GO:0016829">
    <property type="term" value="F:lyase activity"/>
    <property type="evidence" value="ECO:0007669"/>
    <property type="project" value="InterPro"/>
</dbReference>
<keyword evidence="4" id="KW-1185">Reference proteome</keyword>
<evidence type="ECO:0000313" key="3">
    <source>
        <dbReference type="EMBL" id="OWV29262.1"/>
    </source>
</evidence>
<reference evidence="3 4" key="1">
    <citation type="submission" date="2014-08" db="EMBL/GenBank/DDBJ databases">
        <title>Draft genome sequence of a novel L-asparaginase producing marine bacterium, Halomonas campaniensis.</title>
        <authorList>
            <person name="Sundarakrishnan B."/>
            <person name="Moushumi Priya A."/>
            <person name="Raman G."/>
            <person name="Sakthivel N."/>
            <person name="Park S."/>
            <person name="Jayachandran S."/>
        </authorList>
    </citation>
    <scope>NUCLEOTIDE SEQUENCE [LARGE SCALE GENOMIC DNA]</scope>
    <source>
        <strain evidence="3 4">SK03</strain>
    </source>
</reference>
<evidence type="ECO:0000313" key="4">
    <source>
        <dbReference type="Proteomes" id="UP000197334"/>
    </source>
</evidence>
<sequence>MEIVVDHPIFGPYAMAFPIKWKANPFNNKNWLHHFNSLRWLGKEEDLIKVEKSLRSFYNFHCIKKIKNPYYSEIRGDHTAAIRLTSLVELKNRFEYSGVISGVGICQKLIKNELVNLQRPEMYRAGHNHGLMVDLALLEVFKDRKLKFQHLIDLDMILSRSAQTINDMWHFTGLTKEHSVSYQEYNLPITVKYYKTIEELDLENKSNVLLGNIINETKKFLGYALKENGEYFSLGDTLRKPNANILNKVYKGKTLNSKTPVELLLPYSKQDGTYCNNNFFIFRKLINGRKIHFAATCCWDSQNHKQNDELSFCLDVDGISIFDDPGFTPFLPKQQVMDLKSEKNHSTITIEKNKWGANFSAKRASKIVTGNDFKDGFEVEMKAERVPGLIFTRNIKLSKDVVIIKDHVSGLIEKGTYINRLFVLGPKVCVNKDLIRNRALLSVGDKLLAEVSCESTGVSESFFYIDNNVDYVLVKKDEVVKTNILMHKGKAMAGINNRLMTLKVDLI</sequence>
<dbReference type="Gene3D" id="2.70.98.70">
    <property type="match status" value="1"/>
</dbReference>
<dbReference type="EMBL" id="JPUA01000034">
    <property type="protein sequence ID" value="OWV29262.1"/>
    <property type="molecule type" value="Genomic_DNA"/>
</dbReference>
<protein>
    <recommendedName>
        <fullName evidence="2">Heparinase II/III-like C-terminal domain-containing protein</fullName>
    </recommendedName>
</protein>
<accession>A0A246RYL8</accession>
<organism evidence="3 4">
    <name type="scientific">Halomonas campaniensis</name>
    <dbReference type="NCBI Taxonomy" id="213554"/>
    <lineage>
        <taxon>Bacteria</taxon>
        <taxon>Pseudomonadati</taxon>
        <taxon>Pseudomonadota</taxon>
        <taxon>Gammaproteobacteria</taxon>
        <taxon>Oceanospirillales</taxon>
        <taxon>Halomonadaceae</taxon>
        <taxon>Halomonas</taxon>
    </lineage>
</organism>
<name>A0A246RYL8_9GAMM</name>
<dbReference type="AlphaFoldDB" id="A0A246RYL8"/>
<gene>
    <name evidence="3" type="ORF">JI62_16880</name>
</gene>
<evidence type="ECO:0000256" key="1">
    <source>
        <dbReference type="ARBA" id="ARBA00004196"/>
    </source>
</evidence>
<dbReference type="OrthoDB" id="8421922at2"/>
<evidence type="ECO:0000259" key="2">
    <source>
        <dbReference type="Pfam" id="PF07940"/>
    </source>
</evidence>
<comment type="subcellular location">
    <subcellularLocation>
        <location evidence="1">Cell envelope</location>
    </subcellularLocation>
</comment>
<dbReference type="RefSeq" id="WP_088701276.1">
    <property type="nucleotide sequence ID" value="NZ_JPUA01000034.1"/>
</dbReference>
<dbReference type="Proteomes" id="UP000197334">
    <property type="component" value="Unassembled WGS sequence"/>
</dbReference>
<dbReference type="InterPro" id="IPR008929">
    <property type="entry name" value="Chondroitin_lyas"/>
</dbReference>
<proteinExistence type="predicted"/>
<dbReference type="GO" id="GO:0030313">
    <property type="term" value="C:cell envelope"/>
    <property type="evidence" value="ECO:0007669"/>
    <property type="project" value="UniProtKB-SubCell"/>
</dbReference>
<dbReference type="InterPro" id="IPR012480">
    <property type="entry name" value="Hepar_II_III_C"/>
</dbReference>
<dbReference type="Pfam" id="PF07940">
    <property type="entry name" value="Hepar_II_III_C"/>
    <property type="match status" value="1"/>
</dbReference>
<feature type="domain" description="Heparinase II/III-like C-terminal" evidence="2">
    <location>
        <begin position="303"/>
        <end position="446"/>
    </location>
</feature>
<dbReference type="Gene3D" id="1.50.10.100">
    <property type="entry name" value="Chondroitin AC/alginate lyase"/>
    <property type="match status" value="1"/>
</dbReference>
<comment type="caution">
    <text evidence="3">The sequence shown here is derived from an EMBL/GenBank/DDBJ whole genome shotgun (WGS) entry which is preliminary data.</text>
</comment>